<keyword evidence="4" id="KW-1185">Reference proteome</keyword>
<reference evidence="1 4" key="2">
    <citation type="submission" date="2020-12" db="EMBL/GenBank/DDBJ databases">
        <title>FDA dAtabase for Regulatory Grade micrObial Sequences (FDA-ARGOS): Supporting development and validation of Infectious Disease Dx tests.</title>
        <authorList>
            <person name="Sproer C."/>
            <person name="Gronow S."/>
            <person name="Severitt S."/>
            <person name="Schroder I."/>
            <person name="Tallon L."/>
            <person name="Sadzewicz L."/>
            <person name="Zhao X."/>
            <person name="Boylan J."/>
            <person name="Ott S."/>
            <person name="Bowen H."/>
            <person name="Vavikolanu K."/>
            <person name="Mehta A."/>
            <person name="Aluvathingal J."/>
            <person name="Nadendla S."/>
            <person name="Lowell S."/>
            <person name="Myers T."/>
            <person name="Yan Y."/>
            <person name="Sichtig H."/>
        </authorList>
    </citation>
    <scope>NUCLEOTIDE SEQUENCE [LARGE SCALE GENOMIC DNA]</scope>
    <source>
        <strain evidence="1 4">FDAARGOS_907</strain>
    </source>
</reference>
<dbReference type="EMBL" id="LS483469">
    <property type="protein sequence ID" value="SQI29661.1"/>
    <property type="molecule type" value="Genomic_DNA"/>
</dbReference>
<sequence length="47" mass="5209">MTAQILLLPSQTLPDGGINVRDQYGLPAAGWKRNPAWVDVSAKCNWR</sequence>
<evidence type="ECO:0000313" key="1">
    <source>
        <dbReference type="EMBL" id="QPS22908.1"/>
    </source>
</evidence>
<gene>
    <name evidence="1" type="ORF">I6G64_11320</name>
    <name evidence="2" type="ORF">NCTC12961_00271</name>
</gene>
<protein>
    <submittedName>
        <fullName evidence="2">Uncharacterized protein</fullName>
    </submittedName>
</protein>
<dbReference type="RefSeq" id="WP_155729012.1">
    <property type="nucleotide sequence ID" value="NZ_CAMITG010000007.1"/>
</dbReference>
<evidence type="ECO:0000313" key="2">
    <source>
        <dbReference type="EMBL" id="SQI29661.1"/>
    </source>
</evidence>
<dbReference type="Proteomes" id="UP000594967">
    <property type="component" value="Chromosome"/>
</dbReference>
<evidence type="ECO:0000313" key="3">
    <source>
        <dbReference type="Proteomes" id="UP000248897"/>
    </source>
</evidence>
<organism evidence="2 3">
    <name type="scientific">Serratia plymuthica</name>
    <dbReference type="NCBI Taxonomy" id="82996"/>
    <lineage>
        <taxon>Bacteria</taxon>
        <taxon>Pseudomonadati</taxon>
        <taxon>Pseudomonadota</taxon>
        <taxon>Gammaproteobacteria</taxon>
        <taxon>Enterobacterales</taxon>
        <taxon>Yersiniaceae</taxon>
        <taxon>Serratia</taxon>
    </lineage>
</organism>
<proteinExistence type="predicted"/>
<reference evidence="2 3" key="1">
    <citation type="submission" date="2018-06" db="EMBL/GenBank/DDBJ databases">
        <authorList>
            <consortium name="Pathogen Informatics"/>
            <person name="Doyle S."/>
        </authorList>
    </citation>
    <scope>NUCLEOTIDE SEQUENCE [LARGE SCALE GENOMIC DNA]</scope>
    <source>
        <strain evidence="2 3">NCTC12961</strain>
    </source>
</reference>
<name>A0A2X4TRH0_SERPL</name>
<dbReference type="Proteomes" id="UP000248897">
    <property type="component" value="Chromosome 1"/>
</dbReference>
<accession>A0A2X4TRH0</accession>
<dbReference type="EMBL" id="CP065673">
    <property type="protein sequence ID" value="QPS22908.1"/>
    <property type="molecule type" value="Genomic_DNA"/>
</dbReference>
<evidence type="ECO:0000313" key="4">
    <source>
        <dbReference type="Proteomes" id="UP000594967"/>
    </source>
</evidence>
<dbReference type="AlphaFoldDB" id="A0A2X4TRH0"/>